<dbReference type="InterPro" id="IPR007110">
    <property type="entry name" value="Ig-like_dom"/>
</dbReference>
<reference evidence="2" key="1">
    <citation type="submission" date="2022-11" db="UniProtKB">
        <authorList>
            <consortium name="EnsemblMetazoa"/>
        </authorList>
    </citation>
    <scope>IDENTIFICATION</scope>
</reference>
<dbReference type="PROSITE" id="PS50835">
    <property type="entry name" value="IG_LIKE"/>
    <property type="match status" value="2"/>
</dbReference>
<keyword evidence="3" id="KW-1185">Reference proteome</keyword>
<dbReference type="InterPro" id="IPR036179">
    <property type="entry name" value="Ig-like_dom_sf"/>
</dbReference>
<dbReference type="InterPro" id="IPR013783">
    <property type="entry name" value="Ig-like_fold"/>
</dbReference>
<organism evidence="2 3">
    <name type="scientific">Exaiptasia diaphana</name>
    <name type="common">Tropical sea anemone</name>
    <name type="synonym">Aiptasia pulchella</name>
    <dbReference type="NCBI Taxonomy" id="2652724"/>
    <lineage>
        <taxon>Eukaryota</taxon>
        <taxon>Metazoa</taxon>
        <taxon>Cnidaria</taxon>
        <taxon>Anthozoa</taxon>
        <taxon>Hexacorallia</taxon>
        <taxon>Actiniaria</taxon>
        <taxon>Aiptasiidae</taxon>
        <taxon>Exaiptasia</taxon>
    </lineage>
</organism>
<dbReference type="EnsemblMetazoa" id="XM_028660081.1">
    <property type="protein sequence ID" value="XP_028515882.1"/>
    <property type="gene ID" value="LOC110242468"/>
</dbReference>
<accession>A0A913YN14</accession>
<dbReference type="SUPFAM" id="SSF48726">
    <property type="entry name" value="Immunoglobulin"/>
    <property type="match status" value="2"/>
</dbReference>
<feature type="domain" description="Ig-like" evidence="1">
    <location>
        <begin position="45"/>
        <end position="118"/>
    </location>
</feature>
<protein>
    <recommendedName>
        <fullName evidence="1">Ig-like domain-containing protein</fullName>
    </recommendedName>
</protein>
<name>A0A913YN14_EXADI</name>
<dbReference type="Gene3D" id="2.60.40.10">
    <property type="entry name" value="Immunoglobulins"/>
    <property type="match status" value="1"/>
</dbReference>
<dbReference type="GeneID" id="110242468"/>
<sequence length="379" mass="42394">MSDIKAEYRFKCSYPLKIKMKIITSLCMILLLQYVASSLKNPCMGKEVKLSCPYHRPVWKFIVKAGSSRQIHLTNWLDNRTIISSSAPNQFEGVLGITQNNQLTISSFQAKHNGIYMCVDETGRRKKYHLIAVQCQVDVCIRDNAIIECPIYRHFNHNKLVWTHGKTTILEANRHLDTTYFNKAYRGITLNKTLGALVVPPAFDDIHQYTCALYSDGGQTPKRLTIKLNQMNCIEKISVFAKENVELVCPYHSLLKTHSETIKLIWTKGSRKIATIDVHGYEVNDKSISVAVDGNITLQSVTGRDNGTFTCSVLRWGKIELARHSVTLEVKPLPIASLDSIRNKGNRTNPGIASGGSKGKQASTLISVLVLGTLIITTT</sequence>
<dbReference type="InterPro" id="IPR003599">
    <property type="entry name" value="Ig_sub"/>
</dbReference>
<dbReference type="RefSeq" id="XP_028515882.1">
    <property type="nucleotide sequence ID" value="XM_028660081.1"/>
</dbReference>
<feature type="domain" description="Ig-like" evidence="1">
    <location>
        <begin position="221"/>
        <end position="329"/>
    </location>
</feature>
<dbReference type="AlphaFoldDB" id="A0A913YN14"/>
<proteinExistence type="predicted"/>
<dbReference type="SMART" id="SM00409">
    <property type="entry name" value="IG"/>
    <property type="match status" value="2"/>
</dbReference>
<evidence type="ECO:0000313" key="3">
    <source>
        <dbReference type="Proteomes" id="UP000887567"/>
    </source>
</evidence>
<dbReference type="Proteomes" id="UP000887567">
    <property type="component" value="Unplaced"/>
</dbReference>
<evidence type="ECO:0000313" key="2">
    <source>
        <dbReference type="EnsemblMetazoa" id="XP_028515882.1"/>
    </source>
</evidence>
<evidence type="ECO:0000259" key="1">
    <source>
        <dbReference type="PROSITE" id="PS50835"/>
    </source>
</evidence>